<feature type="region of interest" description="Disordered" evidence="1">
    <location>
        <begin position="1"/>
        <end position="67"/>
    </location>
</feature>
<proteinExistence type="predicted"/>
<gene>
    <name evidence="2" type="ORF">PG997_001723</name>
</gene>
<reference evidence="2 3" key="1">
    <citation type="submission" date="2023-01" db="EMBL/GenBank/DDBJ databases">
        <title>Analysis of 21 Apiospora genomes using comparative genomics revels a genus with tremendous synthesis potential of carbohydrate active enzymes and secondary metabolites.</title>
        <authorList>
            <person name="Sorensen T."/>
        </authorList>
    </citation>
    <scope>NUCLEOTIDE SEQUENCE [LARGE SCALE GENOMIC DNA]</scope>
    <source>
        <strain evidence="2 3">CBS 114990</strain>
    </source>
</reference>
<evidence type="ECO:0000313" key="3">
    <source>
        <dbReference type="Proteomes" id="UP001433268"/>
    </source>
</evidence>
<dbReference type="GeneID" id="92039098"/>
<dbReference type="EMBL" id="JAQQWN010000002">
    <property type="protein sequence ID" value="KAK8095038.1"/>
    <property type="molecule type" value="Genomic_DNA"/>
</dbReference>
<accession>A0ABR1XEP9</accession>
<comment type="caution">
    <text evidence="2">The sequence shown here is derived from an EMBL/GenBank/DDBJ whole genome shotgun (WGS) entry which is preliminary data.</text>
</comment>
<evidence type="ECO:0000256" key="1">
    <source>
        <dbReference type="SAM" id="MobiDB-lite"/>
    </source>
</evidence>
<sequence>MKSEKSPSRSAMSRKAVGSYMSTTNGGGDPVTALALRPRSSSKSSSADRQARVQREMNASLKKLYKY</sequence>
<dbReference type="RefSeq" id="XP_066675811.1">
    <property type="nucleotide sequence ID" value="XM_066806038.1"/>
</dbReference>
<dbReference type="Proteomes" id="UP001433268">
    <property type="component" value="Unassembled WGS sequence"/>
</dbReference>
<name>A0ABR1XEP9_9PEZI</name>
<organism evidence="2 3">
    <name type="scientific">Apiospora hydei</name>
    <dbReference type="NCBI Taxonomy" id="1337664"/>
    <lineage>
        <taxon>Eukaryota</taxon>
        <taxon>Fungi</taxon>
        <taxon>Dikarya</taxon>
        <taxon>Ascomycota</taxon>
        <taxon>Pezizomycotina</taxon>
        <taxon>Sordariomycetes</taxon>
        <taxon>Xylariomycetidae</taxon>
        <taxon>Amphisphaeriales</taxon>
        <taxon>Apiosporaceae</taxon>
        <taxon>Apiospora</taxon>
    </lineage>
</organism>
<protein>
    <submittedName>
        <fullName evidence="2">Uncharacterized protein</fullName>
    </submittedName>
</protein>
<keyword evidence="3" id="KW-1185">Reference proteome</keyword>
<evidence type="ECO:0000313" key="2">
    <source>
        <dbReference type="EMBL" id="KAK8095038.1"/>
    </source>
</evidence>